<keyword evidence="3" id="KW-1185">Reference proteome</keyword>
<proteinExistence type="predicted"/>
<evidence type="ECO:0000313" key="2">
    <source>
        <dbReference type="EMBL" id="MBN7796132.1"/>
    </source>
</evidence>
<dbReference type="AlphaFoldDB" id="A0A939DEN2"/>
<feature type="region of interest" description="Disordered" evidence="1">
    <location>
        <begin position="1"/>
        <end position="31"/>
    </location>
</feature>
<evidence type="ECO:0000256" key="1">
    <source>
        <dbReference type="SAM" id="MobiDB-lite"/>
    </source>
</evidence>
<dbReference type="RefSeq" id="WP_206559578.1">
    <property type="nucleotide sequence ID" value="NZ_JAFKCZ010000004.1"/>
</dbReference>
<dbReference type="Proteomes" id="UP000664303">
    <property type="component" value="Unassembled WGS sequence"/>
</dbReference>
<name>A0A939DEN2_9GAMM</name>
<reference evidence="2" key="1">
    <citation type="submission" date="2021-02" db="EMBL/GenBank/DDBJ databases">
        <title>PHA producing bacteria isolated from coastal sediment in Guangdong, Shenzhen.</title>
        <authorList>
            <person name="Zheng W."/>
            <person name="Yu S."/>
            <person name="Huang Y."/>
        </authorList>
    </citation>
    <scope>NUCLEOTIDE SEQUENCE</scope>
    <source>
        <strain evidence="2">TN14-10</strain>
    </source>
</reference>
<feature type="compositionally biased region" description="Basic and acidic residues" evidence="1">
    <location>
        <begin position="1"/>
        <end position="24"/>
    </location>
</feature>
<sequence>MKEARHRNSEHCSQSRDADRDHQKYRMRAASLPPSLERAFYGKKNEFAEKNAMKVVAGDPPSQASCDLRAVWIFKNPDTTATETGLGGIAPSGVILPRPGNEDPHIPCKPRQSHSAYFP</sequence>
<gene>
    <name evidence="2" type="ORF">JYP50_06010</name>
</gene>
<protein>
    <submittedName>
        <fullName evidence="2">Uncharacterized protein</fullName>
    </submittedName>
</protein>
<accession>A0A939DEN2</accession>
<evidence type="ECO:0000313" key="3">
    <source>
        <dbReference type="Proteomes" id="UP000664303"/>
    </source>
</evidence>
<feature type="region of interest" description="Disordered" evidence="1">
    <location>
        <begin position="96"/>
        <end position="119"/>
    </location>
</feature>
<comment type="caution">
    <text evidence="2">The sequence shown here is derived from an EMBL/GenBank/DDBJ whole genome shotgun (WGS) entry which is preliminary data.</text>
</comment>
<dbReference type="EMBL" id="JAFKCZ010000004">
    <property type="protein sequence ID" value="MBN7796132.1"/>
    <property type="molecule type" value="Genomic_DNA"/>
</dbReference>
<organism evidence="2 3">
    <name type="scientific">Parahaliea mediterranea</name>
    <dbReference type="NCBI Taxonomy" id="651086"/>
    <lineage>
        <taxon>Bacteria</taxon>
        <taxon>Pseudomonadati</taxon>
        <taxon>Pseudomonadota</taxon>
        <taxon>Gammaproteobacteria</taxon>
        <taxon>Cellvibrionales</taxon>
        <taxon>Halieaceae</taxon>
        <taxon>Parahaliea</taxon>
    </lineage>
</organism>